<dbReference type="PANTHER" id="PTHR11728">
    <property type="entry name" value="GLYCEROL-3-PHOSPHATE DEHYDROGENASE"/>
    <property type="match status" value="1"/>
</dbReference>
<dbReference type="GO" id="GO:0046167">
    <property type="term" value="P:glycerol-3-phosphate biosynthetic process"/>
    <property type="evidence" value="ECO:0007669"/>
    <property type="project" value="UniProtKB-UniRule"/>
</dbReference>
<comment type="function">
    <text evidence="13">Catalyzes the reduction of the glycolytic intermediate dihydroxyacetone phosphate (DHAP) to sn-glycerol 3-phosphate (G3P), the key precursor for phospholipid synthesis.</text>
</comment>
<evidence type="ECO:0000256" key="2">
    <source>
        <dbReference type="ARBA" id="ARBA00022516"/>
    </source>
</evidence>
<evidence type="ECO:0000256" key="1">
    <source>
        <dbReference type="ARBA" id="ARBA00011009"/>
    </source>
</evidence>
<accession>A0A2S5DE94</accession>
<keyword evidence="3 13" id="KW-0521">NADP</keyword>
<dbReference type="FunFam" id="3.40.50.720:FF:000019">
    <property type="entry name" value="Glycerol-3-phosphate dehydrogenase [NAD(P)+]"/>
    <property type="match status" value="1"/>
</dbReference>
<dbReference type="InterPro" id="IPR008927">
    <property type="entry name" value="6-PGluconate_DH-like_C_sf"/>
</dbReference>
<dbReference type="GO" id="GO:0005975">
    <property type="term" value="P:carbohydrate metabolic process"/>
    <property type="evidence" value="ECO:0007669"/>
    <property type="project" value="InterPro"/>
</dbReference>
<dbReference type="Gene3D" id="3.40.50.720">
    <property type="entry name" value="NAD(P)-binding Rossmann-like Domain"/>
    <property type="match status" value="1"/>
</dbReference>
<dbReference type="NCBIfam" id="NF000942">
    <property type="entry name" value="PRK00094.1-4"/>
    <property type="match status" value="1"/>
</dbReference>
<feature type="binding site" evidence="13">
    <location>
        <position position="135"/>
    </location>
    <ligand>
        <name>sn-glycerol 3-phosphate</name>
        <dbReference type="ChEBI" id="CHEBI:57597"/>
    </ligand>
</feature>
<dbReference type="InterPro" id="IPR011128">
    <property type="entry name" value="G3P_DH_NAD-dep_N"/>
</dbReference>
<dbReference type="EMBL" id="PQWB01000062">
    <property type="protein sequence ID" value="POZ61308.1"/>
    <property type="molecule type" value="Genomic_DNA"/>
</dbReference>
<comment type="catalytic activity">
    <reaction evidence="13">
        <text>sn-glycerol 3-phosphate + NAD(+) = dihydroxyacetone phosphate + NADH + H(+)</text>
        <dbReference type="Rhea" id="RHEA:11092"/>
        <dbReference type="ChEBI" id="CHEBI:15378"/>
        <dbReference type="ChEBI" id="CHEBI:57540"/>
        <dbReference type="ChEBI" id="CHEBI:57597"/>
        <dbReference type="ChEBI" id="CHEBI:57642"/>
        <dbReference type="ChEBI" id="CHEBI:57945"/>
        <dbReference type="EC" id="1.1.1.94"/>
    </reaction>
</comment>
<dbReference type="RefSeq" id="WP_103903354.1">
    <property type="nucleotide sequence ID" value="NZ_PQWB01000062.1"/>
</dbReference>
<dbReference type="PANTHER" id="PTHR11728:SF1">
    <property type="entry name" value="GLYCEROL-3-PHOSPHATE DEHYDROGENASE [NAD(+)] 2, CHLOROPLASTIC"/>
    <property type="match status" value="1"/>
</dbReference>
<feature type="domain" description="Glycerol-3-phosphate dehydrogenase NAD-dependent C-terminal" evidence="19">
    <location>
        <begin position="177"/>
        <end position="317"/>
    </location>
</feature>
<feature type="binding site" evidence="13">
    <location>
        <position position="252"/>
    </location>
    <ligand>
        <name>NADPH</name>
        <dbReference type="ChEBI" id="CHEBI:57783"/>
    </ligand>
</feature>
<proteinExistence type="inferred from homology"/>
<dbReference type="GO" id="GO:0046168">
    <property type="term" value="P:glycerol-3-phosphate catabolic process"/>
    <property type="evidence" value="ECO:0007669"/>
    <property type="project" value="InterPro"/>
</dbReference>
<dbReference type="InterPro" id="IPR036291">
    <property type="entry name" value="NAD(P)-bd_dom_sf"/>
</dbReference>
<evidence type="ECO:0000256" key="9">
    <source>
        <dbReference type="ARBA" id="ARBA00052716"/>
    </source>
</evidence>
<feature type="binding site" evidence="13">
    <location>
        <position position="241"/>
    </location>
    <ligand>
        <name>sn-glycerol 3-phosphate</name>
        <dbReference type="ChEBI" id="CHEBI:57597"/>
    </ligand>
</feature>
<feature type="binding site" evidence="13">
    <location>
        <position position="253"/>
    </location>
    <ligand>
        <name>sn-glycerol 3-phosphate</name>
        <dbReference type="ChEBI" id="CHEBI:57597"/>
    </ligand>
</feature>
<evidence type="ECO:0000256" key="3">
    <source>
        <dbReference type="ARBA" id="ARBA00022857"/>
    </source>
</evidence>
<dbReference type="Pfam" id="PF01210">
    <property type="entry name" value="NAD_Gly3P_dh_N"/>
    <property type="match status" value="1"/>
</dbReference>
<evidence type="ECO:0000256" key="6">
    <source>
        <dbReference type="ARBA" id="ARBA00023098"/>
    </source>
</evidence>
<feature type="binding site" evidence="16">
    <location>
        <position position="137"/>
    </location>
    <ligand>
        <name>NAD(+)</name>
        <dbReference type="ChEBI" id="CHEBI:57540"/>
    </ligand>
</feature>
<dbReference type="PIRSF" id="PIRSF000114">
    <property type="entry name" value="Glycerol-3-P_dh"/>
    <property type="match status" value="1"/>
</dbReference>
<dbReference type="Gene3D" id="1.10.1040.10">
    <property type="entry name" value="N-(1-d-carboxylethyl)-l-norvaline Dehydrogenase, domain 2"/>
    <property type="match status" value="1"/>
</dbReference>
<reference evidence="21" key="1">
    <citation type="submission" date="2018-02" db="EMBL/GenBank/DDBJ databases">
        <authorList>
            <person name="O'Hara-Hanley K."/>
            <person name="Soby S."/>
        </authorList>
    </citation>
    <scope>NUCLEOTIDE SEQUENCE [LARGE SCALE GENOMIC DNA]</scope>
    <source>
        <strain evidence="21">MWU14-2602</strain>
    </source>
</reference>
<evidence type="ECO:0000256" key="15">
    <source>
        <dbReference type="PIRSR" id="PIRSR000114-2"/>
    </source>
</evidence>
<keyword evidence="2 13" id="KW-0444">Lipid biosynthesis</keyword>
<evidence type="ECO:0000256" key="17">
    <source>
        <dbReference type="RuleBase" id="RU000437"/>
    </source>
</evidence>
<dbReference type="FunFam" id="1.10.1040.10:FF:000001">
    <property type="entry name" value="Glycerol-3-phosphate dehydrogenase [NAD(P)+]"/>
    <property type="match status" value="1"/>
</dbReference>
<feature type="binding site" evidence="13">
    <location>
        <position position="137"/>
    </location>
    <ligand>
        <name>NADPH</name>
        <dbReference type="ChEBI" id="CHEBI:57783"/>
    </ligand>
</feature>
<keyword evidence="21" id="KW-1185">Reference proteome</keyword>
<dbReference type="GO" id="GO:0006650">
    <property type="term" value="P:glycerophospholipid metabolic process"/>
    <property type="evidence" value="ECO:0007669"/>
    <property type="project" value="UniProtKB-UniRule"/>
</dbReference>
<feature type="binding site" evidence="13">
    <location>
        <position position="104"/>
    </location>
    <ligand>
        <name>NADPH</name>
        <dbReference type="ChEBI" id="CHEBI:57783"/>
    </ligand>
</feature>
<evidence type="ECO:0000256" key="13">
    <source>
        <dbReference type="HAMAP-Rule" id="MF_00394"/>
    </source>
</evidence>
<dbReference type="OrthoDB" id="9812273at2"/>
<feature type="binding site" evidence="13">
    <location>
        <position position="188"/>
    </location>
    <ligand>
        <name>sn-glycerol 3-phosphate</name>
        <dbReference type="ChEBI" id="CHEBI:57597"/>
    </ligand>
</feature>
<dbReference type="InterPro" id="IPR006168">
    <property type="entry name" value="G3P_DH_NAD-dep"/>
</dbReference>
<feature type="binding site" evidence="13">
    <location>
        <position position="276"/>
    </location>
    <ligand>
        <name>NADPH</name>
        <dbReference type="ChEBI" id="CHEBI:57783"/>
    </ligand>
</feature>
<protein>
    <recommendedName>
        <fullName evidence="11 13">Glycerol-3-phosphate dehydrogenase [NAD(P)+]</fullName>
        <ecNumber evidence="10 13">1.1.1.94</ecNumber>
    </recommendedName>
    <alternativeName>
        <fullName evidence="13">NAD(P)(+)-dependent glycerol-3-phosphate dehydrogenase</fullName>
    </alternativeName>
    <alternativeName>
        <fullName evidence="12 13">NAD(P)H-dependent dihydroxyacetone-phosphate reductase</fullName>
    </alternativeName>
</protein>
<dbReference type="EC" id="1.1.1.94" evidence="10 13"/>
<feature type="binding site" evidence="13">
    <location>
        <position position="47"/>
    </location>
    <ligand>
        <name>NADPH</name>
        <dbReference type="ChEBI" id="CHEBI:57783"/>
    </ligand>
</feature>
<name>A0A2S5DE94_9NEIS</name>
<dbReference type="SUPFAM" id="SSF51735">
    <property type="entry name" value="NAD(P)-binding Rossmann-fold domains"/>
    <property type="match status" value="1"/>
</dbReference>
<dbReference type="Pfam" id="PF07479">
    <property type="entry name" value="NAD_Gly3P_dh_C"/>
    <property type="match status" value="1"/>
</dbReference>
<keyword evidence="8 13" id="KW-1208">Phospholipid metabolism</keyword>
<dbReference type="InterPro" id="IPR006109">
    <property type="entry name" value="G3P_DH_NAD-dep_C"/>
</dbReference>
<dbReference type="SUPFAM" id="SSF48179">
    <property type="entry name" value="6-phosphogluconate dehydrogenase C-terminal domain-like"/>
    <property type="match status" value="1"/>
</dbReference>
<evidence type="ECO:0000313" key="20">
    <source>
        <dbReference type="EMBL" id="POZ61308.1"/>
    </source>
</evidence>
<evidence type="ECO:0000259" key="19">
    <source>
        <dbReference type="Pfam" id="PF07479"/>
    </source>
</evidence>
<dbReference type="NCBIfam" id="NF000940">
    <property type="entry name" value="PRK00094.1-2"/>
    <property type="match status" value="1"/>
</dbReference>
<evidence type="ECO:0000256" key="10">
    <source>
        <dbReference type="ARBA" id="ARBA00066687"/>
    </source>
</evidence>
<dbReference type="HAMAP" id="MF_00394">
    <property type="entry name" value="NAD_Glyc3P_dehydrog"/>
    <property type="match status" value="1"/>
</dbReference>
<keyword evidence="5 13" id="KW-0520">NAD</keyword>
<feature type="binding site" evidence="13">
    <location>
        <position position="278"/>
    </location>
    <ligand>
        <name>NADPH</name>
        <dbReference type="ChEBI" id="CHEBI:57783"/>
    </ligand>
</feature>
<comment type="caution">
    <text evidence="13">Lacks conserved residue(s) required for the propagation of feature annotation.</text>
</comment>
<evidence type="ECO:0000313" key="21">
    <source>
        <dbReference type="Proteomes" id="UP000237082"/>
    </source>
</evidence>
<evidence type="ECO:0000256" key="8">
    <source>
        <dbReference type="ARBA" id="ARBA00023264"/>
    </source>
</evidence>
<keyword evidence="13" id="KW-0963">Cytoplasm</keyword>
<dbReference type="GO" id="GO:0141153">
    <property type="term" value="F:glycerol-3-phosphate dehydrogenase (NADP+) activity"/>
    <property type="evidence" value="ECO:0007669"/>
    <property type="project" value="RHEA"/>
</dbReference>
<dbReference type="UniPathway" id="UPA00940"/>
<evidence type="ECO:0000256" key="11">
    <source>
        <dbReference type="ARBA" id="ARBA00069372"/>
    </source>
</evidence>
<dbReference type="GO" id="GO:0005829">
    <property type="term" value="C:cytosol"/>
    <property type="evidence" value="ECO:0007669"/>
    <property type="project" value="TreeGrafter"/>
</dbReference>
<organism evidence="20 21">
    <name type="scientific">Chromobacterium alticapitis</name>
    <dbReference type="NCBI Taxonomy" id="2073169"/>
    <lineage>
        <taxon>Bacteria</taxon>
        <taxon>Pseudomonadati</taxon>
        <taxon>Pseudomonadota</taxon>
        <taxon>Betaproteobacteria</taxon>
        <taxon>Neisseriales</taxon>
        <taxon>Chromobacteriaceae</taxon>
        <taxon>Chromobacterium</taxon>
    </lineage>
</organism>
<keyword evidence="4 13" id="KW-0560">Oxidoreductase</keyword>
<evidence type="ECO:0000256" key="12">
    <source>
        <dbReference type="ARBA" id="ARBA00080511"/>
    </source>
</evidence>
<feature type="binding site" evidence="16">
    <location>
        <begin position="7"/>
        <end position="12"/>
    </location>
    <ligand>
        <name>NAD(+)</name>
        <dbReference type="ChEBI" id="CHEBI:57540"/>
    </ligand>
</feature>
<comment type="pathway">
    <text evidence="13">Membrane lipid metabolism; glycerophospholipid metabolism.</text>
</comment>
<dbReference type="PRINTS" id="PR00077">
    <property type="entry name" value="GPDHDRGNASE"/>
</dbReference>
<dbReference type="GO" id="GO:0141152">
    <property type="term" value="F:glycerol-3-phosphate dehydrogenase (NAD+) activity"/>
    <property type="evidence" value="ECO:0007669"/>
    <property type="project" value="RHEA"/>
</dbReference>
<keyword evidence="7 13" id="KW-0594">Phospholipid biosynthesis</keyword>
<comment type="catalytic activity">
    <reaction evidence="9">
        <text>sn-glycerol 3-phosphate + NADP(+) = dihydroxyacetone phosphate + NADPH + H(+)</text>
        <dbReference type="Rhea" id="RHEA:11096"/>
        <dbReference type="ChEBI" id="CHEBI:15378"/>
        <dbReference type="ChEBI" id="CHEBI:57597"/>
        <dbReference type="ChEBI" id="CHEBI:57642"/>
        <dbReference type="ChEBI" id="CHEBI:57783"/>
        <dbReference type="ChEBI" id="CHEBI:58349"/>
        <dbReference type="EC" id="1.1.1.94"/>
    </reaction>
    <physiologicalReaction direction="right-to-left" evidence="9">
        <dbReference type="Rhea" id="RHEA:11098"/>
    </physiologicalReaction>
</comment>
<evidence type="ECO:0000256" key="5">
    <source>
        <dbReference type="ARBA" id="ARBA00023027"/>
    </source>
</evidence>
<feature type="binding site" evidence="15">
    <location>
        <position position="104"/>
    </location>
    <ligand>
        <name>substrate</name>
    </ligand>
</feature>
<keyword evidence="13" id="KW-0547">Nucleotide-binding</keyword>
<feature type="binding site" evidence="13">
    <location>
        <position position="11"/>
    </location>
    <ligand>
        <name>NADPH</name>
        <dbReference type="ChEBI" id="CHEBI:57783"/>
    </ligand>
</feature>
<feature type="domain" description="Glycerol-3-phosphate dehydrogenase NAD-dependent N-terminal" evidence="18">
    <location>
        <begin position="2"/>
        <end position="157"/>
    </location>
</feature>
<dbReference type="PROSITE" id="PS00957">
    <property type="entry name" value="NAD_G3PDH"/>
    <property type="match status" value="1"/>
</dbReference>
<dbReference type="GO" id="GO:0051287">
    <property type="term" value="F:NAD binding"/>
    <property type="evidence" value="ECO:0007669"/>
    <property type="project" value="InterPro"/>
</dbReference>
<feature type="binding site" evidence="16">
    <location>
        <position position="252"/>
    </location>
    <ligand>
        <name>NAD(+)</name>
        <dbReference type="ChEBI" id="CHEBI:57540"/>
    </ligand>
</feature>
<evidence type="ECO:0000256" key="7">
    <source>
        <dbReference type="ARBA" id="ARBA00023209"/>
    </source>
</evidence>
<keyword evidence="6 13" id="KW-0443">Lipid metabolism</keyword>
<comment type="caution">
    <text evidence="20">The sequence shown here is derived from an EMBL/GenBank/DDBJ whole genome shotgun (WGS) entry which is preliminary data.</text>
</comment>
<comment type="subcellular location">
    <subcellularLocation>
        <location evidence="13">Cytoplasm</location>
    </subcellularLocation>
</comment>
<dbReference type="GO" id="GO:0008654">
    <property type="term" value="P:phospholipid biosynthetic process"/>
    <property type="evidence" value="ECO:0007669"/>
    <property type="project" value="UniProtKB-KW"/>
</dbReference>
<feature type="binding site" evidence="13">
    <location>
        <position position="133"/>
    </location>
    <ligand>
        <name>sn-glycerol 3-phosphate</name>
        <dbReference type="ChEBI" id="CHEBI:57597"/>
    </ligand>
</feature>
<dbReference type="Proteomes" id="UP000237082">
    <property type="component" value="Unassembled WGS sequence"/>
</dbReference>
<feature type="binding site" evidence="13">
    <location>
        <position position="104"/>
    </location>
    <ligand>
        <name>sn-glycerol 3-phosphate</name>
        <dbReference type="ChEBI" id="CHEBI:57597"/>
    </ligand>
</feature>
<evidence type="ECO:0000256" key="16">
    <source>
        <dbReference type="PIRSR" id="PIRSR000114-3"/>
    </source>
</evidence>
<feature type="binding site" evidence="15">
    <location>
        <begin position="252"/>
        <end position="253"/>
    </location>
    <ligand>
        <name>substrate</name>
    </ligand>
</feature>
<gene>
    <name evidence="13" type="primary">gpsA</name>
    <name evidence="20" type="ORF">C2I19_14230</name>
</gene>
<feature type="binding site" evidence="13">
    <location>
        <position position="30"/>
    </location>
    <ligand>
        <name>NADPH</name>
        <dbReference type="ChEBI" id="CHEBI:57783"/>
    </ligand>
</feature>
<evidence type="ECO:0000259" key="18">
    <source>
        <dbReference type="Pfam" id="PF01210"/>
    </source>
</evidence>
<feature type="binding site" evidence="13">
    <location>
        <position position="251"/>
    </location>
    <ligand>
        <name>sn-glycerol 3-phosphate</name>
        <dbReference type="ChEBI" id="CHEBI:57597"/>
    </ligand>
</feature>
<comment type="similarity">
    <text evidence="1 13 17">Belongs to the NAD-dependent glycerol-3-phosphate dehydrogenase family.</text>
</comment>
<feature type="binding site" evidence="13">
    <location>
        <position position="252"/>
    </location>
    <ligand>
        <name>sn-glycerol 3-phosphate</name>
        <dbReference type="ChEBI" id="CHEBI:57597"/>
    </ligand>
</feature>
<dbReference type="InterPro" id="IPR013328">
    <property type="entry name" value="6PGD_dom2"/>
</dbReference>
<dbReference type="AlphaFoldDB" id="A0A2S5DE94"/>
<evidence type="ECO:0000256" key="4">
    <source>
        <dbReference type="ARBA" id="ARBA00023002"/>
    </source>
</evidence>
<evidence type="ECO:0000256" key="14">
    <source>
        <dbReference type="PIRSR" id="PIRSR000114-1"/>
    </source>
</evidence>
<feature type="active site" description="Proton acceptor" evidence="13 14">
    <location>
        <position position="188"/>
    </location>
</feature>
<sequence length="334" mass="35104">MKLAILGAGAWGTALAIAFARHHQVTLWARDAAQIEQMADERLNRRYLPDCPFPDLLKLSANLAEAVEGAELLLIVTPMSGLRPTLKALTALKTPLPPVLWACKGFEAGSSLLPHQVVAEELPADHACGVLSGPSFAREVAQGMPAAVTIASDDAEFAARVARELHSPRLRLYANDDLVGVEVGGAVKNVMAIATGVADGLHFGLNARAALITRGLAEITRLAMALGASQHTMMGLSGMGDLILTCTGELSRNRQVGLKLAEGKPLPQVLQELGHVAEGVATAREVLTMAERLQVDMPITAAVCGLLYQGNDPAQVVDGLLNRSPKSESGAALD</sequence>